<organism evidence="1 2">
    <name type="scientific">Trifolium medium</name>
    <dbReference type="NCBI Taxonomy" id="97028"/>
    <lineage>
        <taxon>Eukaryota</taxon>
        <taxon>Viridiplantae</taxon>
        <taxon>Streptophyta</taxon>
        <taxon>Embryophyta</taxon>
        <taxon>Tracheophyta</taxon>
        <taxon>Spermatophyta</taxon>
        <taxon>Magnoliopsida</taxon>
        <taxon>eudicotyledons</taxon>
        <taxon>Gunneridae</taxon>
        <taxon>Pentapetalae</taxon>
        <taxon>rosids</taxon>
        <taxon>fabids</taxon>
        <taxon>Fabales</taxon>
        <taxon>Fabaceae</taxon>
        <taxon>Papilionoideae</taxon>
        <taxon>50 kb inversion clade</taxon>
        <taxon>NPAAA clade</taxon>
        <taxon>Hologalegina</taxon>
        <taxon>IRL clade</taxon>
        <taxon>Trifolieae</taxon>
        <taxon>Trifolium</taxon>
    </lineage>
</organism>
<keyword evidence="2" id="KW-1185">Reference proteome</keyword>
<evidence type="ECO:0000313" key="1">
    <source>
        <dbReference type="EMBL" id="MCI10915.1"/>
    </source>
</evidence>
<dbReference type="EMBL" id="LXQA010078137">
    <property type="protein sequence ID" value="MCI10915.1"/>
    <property type="molecule type" value="Genomic_DNA"/>
</dbReference>
<comment type="caution">
    <text evidence="1">The sequence shown here is derived from an EMBL/GenBank/DDBJ whole genome shotgun (WGS) entry which is preliminary data.</text>
</comment>
<feature type="non-terminal residue" evidence="1">
    <location>
        <position position="49"/>
    </location>
</feature>
<accession>A0A392PJ37</accession>
<name>A0A392PJ37_9FABA</name>
<dbReference type="Proteomes" id="UP000265520">
    <property type="component" value="Unassembled WGS sequence"/>
</dbReference>
<evidence type="ECO:0000313" key="2">
    <source>
        <dbReference type="Proteomes" id="UP000265520"/>
    </source>
</evidence>
<dbReference type="AlphaFoldDB" id="A0A392PJ37"/>
<sequence length="49" mass="5683">MSHSDLYLQLKLILTWASECFLHVPPFSMTGHVHCSDPDLKFRIFLPPL</sequence>
<protein>
    <submittedName>
        <fullName evidence="1">Uncharacterized protein</fullName>
    </submittedName>
</protein>
<reference evidence="1 2" key="1">
    <citation type="journal article" date="2018" name="Front. Plant Sci.">
        <title>Red Clover (Trifolium pratense) and Zigzag Clover (T. medium) - A Picture of Genomic Similarities and Differences.</title>
        <authorList>
            <person name="Dluhosova J."/>
            <person name="Istvanek J."/>
            <person name="Nedelnik J."/>
            <person name="Repkova J."/>
        </authorList>
    </citation>
    <scope>NUCLEOTIDE SEQUENCE [LARGE SCALE GENOMIC DNA]</scope>
    <source>
        <strain evidence="2">cv. 10/8</strain>
        <tissue evidence="1">Leaf</tissue>
    </source>
</reference>
<proteinExistence type="predicted"/>